<protein>
    <recommendedName>
        <fullName evidence="2">Myb/SANT-like DNA-binding domain-containing protein</fullName>
    </recommendedName>
</protein>
<dbReference type="InterPro" id="IPR028002">
    <property type="entry name" value="Myb_DNA-bind_5"/>
</dbReference>
<comment type="caution">
    <text evidence="3">The sequence shown here is derived from an EMBL/GenBank/DDBJ whole genome shotgun (WGS) entry which is preliminary data.</text>
</comment>
<gene>
    <name evidence="3" type="ORF">PMEA_00035844</name>
</gene>
<feature type="compositionally biased region" description="Basic residues" evidence="1">
    <location>
        <begin position="56"/>
        <end position="75"/>
    </location>
</feature>
<feature type="non-terminal residue" evidence="3">
    <location>
        <position position="1"/>
    </location>
</feature>
<feature type="domain" description="Myb/SANT-like DNA-binding" evidence="2">
    <location>
        <begin position="1"/>
        <end position="59"/>
    </location>
</feature>
<sequence>RKPNFTPVECAVIFEQVEENIKITNSKFSTTLSNKNKSQVWELITEKANAPGVAKKNYHGKNSKRSTARKKTRGGKKPDALKATTGKIVEPFETDPSFSGILGGIDSVNAW</sequence>
<dbReference type="Proteomes" id="UP001159428">
    <property type="component" value="Unassembled WGS sequence"/>
</dbReference>
<evidence type="ECO:0000256" key="1">
    <source>
        <dbReference type="SAM" id="MobiDB-lite"/>
    </source>
</evidence>
<dbReference type="Pfam" id="PF13873">
    <property type="entry name" value="Myb_DNA-bind_5"/>
    <property type="match status" value="1"/>
</dbReference>
<keyword evidence="4" id="KW-1185">Reference proteome</keyword>
<accession>A0AAU9Y183</accession>
<evidence type="ECO:0000259" key="2">
    <source>
        <dbReference type="Pfam" id="PF13873"/>
    </source>
</evidence>
<feature type="region of interest" description="Disordered" evidence="1">
    <location>
        <begin position="52"/>
        <end position="86"/>
    </location>
</feature>
<reference evidence="3 4" key="1">
    <citation type="submission" date="2022-05" db="EMBL/GenBank/DDBJ databases">
        <authorList>
            <consortium name="Genoscope - CEA"/>
            <person name="William W."/>
        </authorList>
    </citation>
    <scope>NUCLEOTIDE SEQUENCE [LARGE SCALE GENOMIC DNA]</scope>
</reference>
<organism evidence="3 4">
    <name type="scientific">Pocillopora meandrina</name>
    <dbReference type="NCBI Taxonomy" id="46732"/>
    <lineage>
        <taxon>Eukaryota</taxon>
        <taxon>Metazoa</taxon>
        <taxon>Cnidaria</taxon>
        <taxon>Anthozoa</taxon>
        <taxon>Hexacorallia</taxon>
        <taxon>Scleractinia</taxon>
        <taxon>Astrocoeniina</taxon>
        <taxon>Pocilloporidae</taxon>
        <taxon>Pocillopora</taxon>
    </lineage>
</organism>
<evidence type="ECO:0000313" key="3">
    <source>
        <dbReference type="EMBL" id="CAH3164064.1"/>
    </source>
</evidence>
<dbReference type="AlphaFoldDB" id="A0AAU9Y183"/>
<dbReference type="EMBL" id="CALNXJ010000099">
    <property type="protein sequence ID" value="CAH3164064.1"/>
    <property type="molecule type" value="Genomic_DNA"/>
</dbReference>
<proteinExistence type="predicted"/>
<evidence type="ECO:0000313" key="4">
    <source>
        <dbReference type="Proteomes" id="UP001159428"/>
    </source>
</evidence>
<name>A0AAU9Y183_9CNID</name>